<dbReference type="SUPFAM" id="SSF55874">
    <property type="entry name" value="ATPase domain of HSP90 chaperone/DNA topoisomerase II/histidine kinase"/>
    <property type="match status" value="1"/>
</dbReference>
<evidence type="ECO:0000313" key="7">
    <source>
        <dbReference type="Proteomes" id="UP001291309"/>
    </source>
</evidence>
<dbReference type="SMART" id="SM00065">
    <property type="entry name" value="GAF"/>
    <property type="match status" value="1"/>
</dbReference>
<dbReference type="PROSITE" id="PS50109">
    <property type="entry name" value="HIS_KIN"/>
    <property type="match status" value="1"/>
</dbReference>
<dbReference type="InterPro" id="IPR041664">
    <property type="entry name" value="AAA_16"/>
</dbReference>
<name>A0ABU5GXV7_9BACT</name>
<dbReference type="PROSITE" id="PS00108">
    <property type="entry name" value="PROTEIN_KINASE_ST"/>
    <property type="match status" value="1"/>
</dbReference>
<dbReference type="SUPFAM" id="SSF52540">
    <property type="entry name" value="P-loop containing nucleoside triphosphate hydrolases"/>
    <property type="match status" value="1"/>
</dbReference>
<dbReference type="InterPro" id="IPR008271">
    <property type="entry name" value="Ser/Thr_kinase_AS"/>
</dbReference>
<dbReference type="RefSeq" id="WP_321544039.1">
    <property type="nucleotide sequence ID" value="NZ_JAXIVS010000001.1"/>
</dbReference>
<feature type="domain" description="Histidine kinase" evidence="5">
    <location>
        <begin position="1507"/>
        <end position="1764"/>
    </location>
</feature>
<dbReference type="SUPFAM" id="SSF55781">
    <property type="entry name" value="GAF domain-like"/>
    <property type="match status" value="1"/>
</dbReference>
<feature type="coiled-coil region" evidence="3">
    <location>
        <begin position="1453"/>
        <end position="1498"/>
    </location>
</feature>
<evidence type="ECO:0000259" key="5">
    <source>
        <dbReference type="PROSITE" id="PS50109"/>
    </source>
</evidence>
<dbReference type="InterPro" id="IPR029016">
    <property type="entry name" value="GAF-like_dom_sf"/>
</dbReference>
<keyword evidence="6" id="KW-0418">Kinase</keyword>
<keyword evidence="6" id="KW-0808">Transferase</keyword>
<dbReference type="SUPFAM" id="SSF56112">
    <property type="entry name" value="Protein kinase-like (PK-like)"/>
    <property type="match status" value="1"/>
</dbReference>
<gene>
    <name evidence="6" type="ORF">SYV04_03000</name>
</gene>
<keyword evidence="6" id="KW-0547">Nucleotide-binding</keyword>
<proteinExistence type="predicted"/>
<dbReference type="GO" id="GO:0005524">
    <property type="term" value="F:ATP binding"/>
    <property type="evidence" value="ECO:0007669"/>
    <property type="project" value="UniProtKB-KW"/>
</dbReference>
<dbReference type="PRINTS" id="PR00344">
    <property type="entry name" value="BCTRLSENSOR"/>
</dbReference>
<organism evidence="6 7">
    <name type="scientific">Hyalangium rubrum</name>
    <dbReference type="NCBI Taxonomy" id="3103134"/>
    <lineage>
        <taxon>Bacteria</taxon>
        <taxon>Pseudomonadati</taxon>
        <taxon>Myxococcota</taxon>
        <taxon>Myxococcia</taxon>
        <taxon>Myxococcales</taxon>
        <taxon>Cystobacterineae</taxon>
        <taxon>Archangiaceae</taxon>
        <taxon>Hyalangium</taxon>
    </lineage>
</organism>
<dbReference type="InterPro" id="IPR005467">
    <property type="entry name" value="His_kinase_dom"/>
</dbReference>
<dbReference type="SMART" id="SM00220">
    <property type="entry name" value="S_TKc"/>
    <property type="match status" value="1"/>
</dbReference>
<dbReference type="Proteomes" id="UP001291309">
    <property type="component" value="Unassembled WGS sequence"/>
</dbReference>
<evidence type="ECO:0000259" key="4">
    <source>
        <dbReference type="PROSITE" id="PS50011"/>
    </source>
</evidence>
<dbReference type="PANTHER" id="PTHR43642:SF1">
    <property type="entry name" value="HYBRID SIGNAL TRANSDUCTION HISTIDINE KINASE G"/>
    <property type="match status" value="1"/>
</dbReference>
<evidence type="ECO:0000256" key="2">
    <source>
        <dbReference type="ARBA" id="ARBA00012438"/>
    </source>
</evidence>
<keyword evidence="7" id="KW-1185">Reference proteome</keyword>
<sequence>MLNIPGYKVLGTIRGTGANVLFQAVREADELPVILKTPMAPAPGPSERERYQREFRILQRLGDVRGVARPYAYERILERPVLLLEKVQGESLSECVGQPLALSRFLVVAHSLATTLAEIHSRNVIHKDIKPSNIILEPSGEARLIDFGLATLQKLEHLEAAPAHLIEGTLAYMSPEQTGRMNRAVDYRTDFYSLGVTLYELLTGKRPFQGRDALEWFHAHMAQAPVPPHELNPQVPPALSAVVLKLLAKVAEERYQSAEGLKADLERFMEKPGEPALEEFAPGEHDTPSRFQLPQRLYGREPQVAALLEGFKRVSQEGKPELFLVSGYSGIGKSSVVNELHKPVVGQRGFFLSGKFDQFQRNIPFSTLAQVLRGLVQQLLAGSEEELAKWRERLTQAWEGQGQALVEMVPQLEVVVGRQPALQPVAPHEAQHRFQRVVRQFLQVFATPAHPLVVFLDDLQWADLGSLQLIQQLLSQANPPPVLWLGAYRDNEVSHSHPLVPVLDRIRQSGARMTELKLEPLSLQQSEQLVTDTLPGATAEVVAPLAALVHEKTGGNPFFLLQFLGTLNQDGLLVRAPGSGWQWDVEKVRAKSYSDNVVDFMVGKLRQLPADTQHLLRLAACVGNSFPLKMLRALSGQEHGEEVEQGLEPALQEGMLMRAGPEHYRFLHDRIQQAAHSISSEAERQAIHLRIGRLMLASLTQEQIREVIFEVVSQLNAGVELIDEPAERHHLARLNAEAGMKAEAAVALRPAITYFMAAFALIPGDPWETDHELAFQVRLERARCEMLNGGFPQARSLLEELLSRTRTRAETTAVYCVKSRLCVNVGEIPAATACMLECLALLGAPMPAHLTQEEVVAAHEEVGRLLGERSIASLIDLPPMTDPDVKLQVEALSSLFSSAYVSDDRLLVVVLCRMAALYLRHGFTPASVRGLAWLAVITGSFFKRYREGEAWGRLALALVDRYGLAPYRAITLMTLQVACSWTQPLPASQELGLGAFHHGLQTGDFTTASFDSATILMNRLAMGHNLDEVYQDTVRYIEFLRKIGIQDALDMGLCSQRYVQQLRGRSLSFETLSGDGFDEQEFEAVLTKRRMSSTRCMYWITKLQSRFMCGAYQEVLELADKAAGLLWSIHGNLLARELHLYRALALAACIEGASAREREQSLASIQGHQRQLAEWAEVCPANFRAPERMVSAELARVMGRSEEATRAYEEAIGAARESGATHYVGLASELAANFWRTRQAPIVAHAFAREAWAAYQQWGATGKVEYLETRWPQLAPAEPKTSQDTSSTDSMRIDALTIVKTQQAISSEIVLEQLVKTLLQAAIENAGAQRGALLLPSGNTLQVVATSGNSTGGVAVQPDADAPHELPWSLLAYVQRTREHVLIGDVSKPHPFSSDEHLSGGGARSVLCLPLLRQEQFSGALYLENNLATNAFSPSRLMLLRHIASQAAISIENARLFADVQRAKAELRQANDALEQRVEERTRELKQAQARLVDTAREVGMAEVASNVLHNVGNVLTSAVINLEMMQQAVASSRVGRLKQATTLIQEHREELGSFLGRGGRGANLPDYLAALSDELLGEQSRLGEDLEAMGRHIEHIRAIVQVQQTHAKSSLLEEECDLTQLVQDALRIQLASLQRHGVTVRHELAAVSRLKVDKHKVLQILINLISNAKYALDPIPEGERHLGVRMVVDGKWVRIQVEDNGVGIAPETREQLFTHGFTTRENGHGFGLHSSALAAQLLGGKLTLESEGPGKGAVATLELPLERHKG</sequence>
<dbReference type="InterPro" id="IPR036890">
    <property type="entry name" value="HATPase_C_sf"/>
</dbReference>
<dbReference type="Gene3D" id="1.10.510.10">
    <property type="entry name" value="Transferase(Phosphotransferase) domain 1"/>
    <property type="match status" value="1"/>
</dbReference>
<dbReference type="Pfam" id="PF01590">
    <property type="entry name" value="GAF"/>
    <property type="match status" value="1"/>
</dbReference>
<dbReference type="Pfam" id="PF00069">
    <property type="entry name" value="Pkinase"/>
    <property type="match status" value="1"/>
</dbReference>
<dbReference type="SMART" id="SM00387">
    <property type="entry name" value="HATPase_c"/>
    <property type="match status" value="1"/>
</dbReference>
<dbReference type="InterPro" id="IPR003018">
    <property type="entry name" value="GAF"/>
</dbReference>
<protein>
    <recommendedName>
        <fullName evidence="2">histidine kinase</fullName>
        <ecNumber evidence="2">2.7.13.3</ecNumber>
    </recommendedName>
</protein>
<dbReference type="EMBL" id="JAXIVS010000001">
    <property type="protein sequence ID" value="MDY7225328.1"/>
    <property type="molecule type" value="Genomic_DNA"/>
</dbReference>
<evidence type="ECO:0000313" key="6">
    <source>
        <dbReference type="EMBL" id="MDY7225328.1"/>
    </source>
</evidence>
<dbReference type="InterPro" id="IPR053159">
    <property type="entry name" value="Hybrid_Histidine_Kinase"/>
</dbReference>
<dbReference type="Gene3D" id="3.30.450.40">
    <property type="match status" value="1"/>
</dbReference>
<dbReference type="EC" id="2.7.13.3" evidence="2"/>
<reference evidence="6 7" key="1">
    <citation type="submission" date="2023-12" db="EMBL/GenBank/DDBJ databases">
        <title>the genome sequence of Hyalangium sp. s54d21.</title>
        <authorList>
            <person name="Zhang X."/>
        </authorList>
    </citation>
    <scope>NUCLEOTIDE SEQUENCE [LARGE SCALE GENOMIC DNA]</scope>
    <source>
        <strain evidence="7">s54d21</strain>
    </source>
</reference>
<dbReference type="CDD" id="cd14014">
    <property type="entry name" value="STKc_PknB_like"/>
    <property type="match status" value="1"/>
</dbReference>
<dbReference type="InterPro" id="IPR000719">
    <property type="entry name" value="Prot_kinase_dom"/>
</dbReference>
<evidence type="ECO:0000256" key="1">
    <source>
        <dbReference type="ARBA" id="ARBA00000085"/>
    </source>
</evidence>
<comment type="catalytic activity">
    <reaction evidence="1">
        <text>ATP + protein L-histidine = ADP + protein N-phospho-L-histidine.</text>
        <dbReference type="EC" id="2.7.13.3"/>
    </reaction>
</comment>
<dbReference type="Pfam" id="PF02518">
    <property type="entry name" value="HATPase_c"/>
    <property type="match status" value="1"/>
</dbReference>
<evidence type="ECO:0000256" key="3">
    <source>
        <dbReference type="SAM" id="Coils"/>
    </source>
</evidence>
<keyword evidence="6" id="KW-0067">ATP-binding</keyword>
<dbReference type="Gene3D" id="3.40.50.300">
    <property type="entry name" value="P-loop containing nucleotide triphosphate hydrolases"/>
    <property type="match status" value="1"/>
</dbReference>
<dbReference type="InterPro" id="IPR003594">
    <property type="entry name" value="HATPase_dom"/>
</dbReference>
<feature type="domain" description="Protein kinase" evidence="4">
    <location>
        <begin position="7"/>
        <end position="269"/>
    </location>
</feature>
<dbReference type="InterPro" id="IPR004358">
    <property type="entry name" value="Sig_transdc_His_kin-like_C"/>
</dbReference>
<dbReference type="PROSITE" id="PS50011">
    <property type="entry name" value="PROTEIN_KINASE_DOM"/>
    <property type="match status" value="1"/>
</dbReference>
<accession>A0ABU5GXV7</accession>
<dbReference type="InterPro" id="IPR011009">
    <property type="entry name" value="Kinase-like_dom_sf"/>
</dbReference>
<dbReference type="PANTHER" id="PTHR43642">
    <property type="entry name" value="HYBRID SIGNAL TRANSDUCTION HISTIDINE KINASE G"/>
    <property type="match status" value="1"/>
</dbReference>
<comment type="caution">
    <text evidence="6">The sequence shown here is derived from an EMBL/GenBank/DDBJ whole genome shotgun (WGS) entry which is preliminary data.</text>
</comment>
<dbReference type="GO" id="GO:0016301">
    <property type="term" value="F:kinase activity"/>
    <property type="evidence" value="ECO:0007669"/>
    <property type="project" value="UniProtKB-KW"/>
</dbReference>
<dbReference type="Gene3D" id="3.30.565.10">
    <property type="entry name" value="Histidine kinase-like ATPase, C-terminal domain"/>
    <property type="match status" value="1"/>
</dbReference>
<dbReference type="Pfam" id="PF13191">
    <property type="entry name" value="AAA_16"/>
    <property type="match status" value="1"/>
</dbReference>
<keyword evidence="3" id="KW-0175">Coiled coil</keyword>
<dbReference type="InterPro" id="IPR027417">
    <property type="entry name" value="P-loop_NTPase"/>
</dbReference>